<dbReference type="EMBL" id="LVHD01000127">
    <property type="protein sequence ID" value="OAG75123.1"/>
    <property type="molecule type" value="Genomic_DNA"/>
</dbReference>
<proteinExistence type="predicted"/>
<evidence type="ECO:0000313" key="2">
    <source>
        <dbReference type="Proteomes" id="UP000077349"/>
    </source>
</evidence>
<protein>
    <submittedName>
        <fullName evidence="1">Uncharacterized protein</fullName>
    </submittedName>
</protein>
<evidence type="ECO:0000313" key="1">
    <source>
        <dbReference type="EMBL" id="OAG75123.1"/>
    </source>
</evidence>
<name>A0A177G462_9PROT</name>
<organism evidence="1 2">
    <name type="scientific">Acetobacter malorum</name>
    <dbReference type="NCBI Taxonomy" id="178901"/>
    <lineage>
        <taxon>Bacteria</taxon>
        <taxon>Pseudomonadati</taxon>
        <taxon>Pseudomonadota</taxon>
        <taxon>Alphaproteobacteria</taxon>
        <taxon>Acetobacterales</taxon>
        <taxon>Acetobacteraceae</taxon>
        <taxon>Acetobacter</taxon>
    </lineage>
</organism>
<gene>
    <name evidence="1" type="ORF">Amal_03709</name>
</gene>
<reference evidence="1 2" key="1">
    <citation type="submission" date="2016-03" db="EMBL/GenBank/DDBJ databases">
        <title>Draft genome sequence of Acetobacter malorum CECT 7742, a strain isolated from strawberry vinegar.</title>
        <authorList>
            <person name="Sainz F."/>
            <person name="Mas A."/>
            <person name="Torija M.J."/>
        </authorList>
    </citation>
    <scope>NUCLEOTIDE SEQUENCE [LARGE SCALE GENOMIC DNA]</scope>
    <source>
        <strain evidence="1 2">CECT 7742</strain>
    </source>
</reference>
<accession>A0A177G462</accession>
<comment type="caution">
    <text evidence="1">The sequence shown here is derived from an EMBL/GenBank/DDBJ whole genome shotgun (WGS) entry which is preliminary data.</text>
</comment>
<dbReference type="AlphaFoldDB" id="A0A177G462"/>
<dbReference type="Proteomes" id="UP000077349">
    <property type="component" value="Unassembled WGS sequence"/>
</dbReference>
<sequence length="120" mass="13324">MGCMIGNDFSLLQEVREGHAGFVCRCGQNRILQFSKRSEKGTLLFGELQPYAVFKRNFHNGDCDGVGKACTPVMEVRFLCKPFAAGAGNGYEMPGEIAAIHRRNVEGVQWLQSFRIIPVV</sequence>